<dbReference type="InterPro" id="IPR000182">
    <property type="entry name" value="GNAT_dom"/>
</dbReference>
<reference evidence="2" key="1">
    <citation type="submission" date="2024-05" db="EMBL/GenBank/DDBJ databases">
        <title>Planctomycetes of the genus Singulisphaera possess chitinolytic capabilities.</title>
        <authorList>
            <person name="Ivanova A."/>
        </authorList>
    </citation>
    <scope>NUCLEOTIDE SEQUENCE</scope>
    <source>
        <strain evidence="2">Ch08T</strain>
    </source>
</reference>
<accession>A0AAU7CCL8</accession>
<gene>
    <name evidence="2" type="ORF">V5E97_31830</name>
</gene>
<name>A0AAU7CCL8_9BACT</name>
<dbReference type="RefSeq" id="WP_406695609.1">
    <property type="nucleotide sequence ID" value="NZ_CP155447.1"/>
</dbReference>
<dbReference type="Gene3D" id="3.40.630.30">
    <property type="match status" value="1"/>
</dbReference>
<organism evidence="2">
    <name type="scientific">Singulisphaera sp. Ch08</name>
    <dbReference type="NCBI Taxonomy" id="3120278"/>
    <lineage>
        <taxon>Bacteria</taxon>
        <taxon>Pseudomonadati</taxon>
        <taxon>Planctomycetota</taxon>
        <taxon>Planctomycetia</taxon>
        <taxon>Isosphaerales</taxon>
        <taxon>Isosphaeraceae</taxon>
        <taxon>Singulisphaera</taxon>
    </lineage>
</organism>
<dbReference type="GO" id="GO:0016747">
    <property type="term" value="F:acyltransferase activity, transferring groups other than amino-acyl groups"/>
    <property type="evidence" value="ECO:0007669"/>
    <property type="project" value="InterPro"/>
</dbReference>
<dbReference type="InterPro" id="IPR016181">
    <property type="entry name" value="Acyl_CoA_acyltransferase"/>
</dbReference>
<dbReference type="SUPFAM" id="SSF55729">
    <property type="entry name" value="Acyl-CoA N-acyltransferases (Nat)"/>
    <property type="match status" value="1"/>
</dbReference>
<sequence>MGDRRYADHENRTYIDPWDDESSLLLLAQHHDGTVAGTVRYQWRQFRPFPADELYDFHHYTALIGCCGPEVDRHVALLDRASVLPRFQGLGLYPNLELLAERVSHLIGVKLHAGLVAHENARMVRILESLGWRKTGRDVTYKGWAGIELYKLLEPASGGR</sequence>
<feature type="domain" description="N-acetyltransferase" evidence="1">
    <location>
        <begin position="13"/>
        <end position="154"/>
    </location>
</feature>
<dbReference type="AlphaFoldDB" id="A0AAU7CCL8"/>
<evidence type="ECO:0000313" key="2">
    <source>
        <dbReference type="EMBL" id="XBH02868.1"/>
    </source>
</evidence>
<protein>
    <recommendedName>
        <fullName evidence="1">N-acetyltransferase domain-containing protein</fullName>
    </recommendedName>
</protein>
<dbReference type="EMBL" id="CP155447">
    <property type="protein sequence ID" value="XBH02868.1"/>
    <property type="molecule type" value="Genomic_DNA"/>
</dbReference>
<proteinExistence type="predicted"/>
<evidence type="ECO:0000259" key="1">
    <source>
        <dbReference type="PROSITE" id="PS51186"/>
    </source>
</evidence>
<dbReference type="PROSITE" id="PS51186">
    <property type="entry name" value="GNAT"/>
    <property type="match status" value="1"/>
</dbReference>